<keyword evidence="1" id="KW-1133">Transmembrane helix</keyword>
<sequence length="43" mass="4949">MFIQNILAFLALAIAVLFLFKTFIWWPRKKASNSCDDTNCGCH</sequence>
<keyword evidence="3" id="KW-1185">Reference proteome</keyword>
<evidence type="ECO:0000313" key="2">
    <source>
        <dbReference type="EMBL" id="OZV70730.1"/>
    </source>
</evidence>
<gene>
    <name evidence="2" type="ORF">CA834_01050</name>
</gene>
<feature type="transmembrane region" description="Helical" evidence="1">
    <location>
        <begin position="6"/>
        <end position="26"/>
    </location>
</feature>
<name>A0A265UZK2_9FLAO</name>
<organism evidence="2 3">
    <name type="scientific">Winogradskyella aurantia</name>
    <dbReference type="NCBI Taxonomy" id="1915063"/>
    <lineage>
        <taxon>Bacteria</taxon>
        <taxon>Pseudomonadati</taxon>
        <taxon>Bacteroidota</taxon>
        <taxon>Flavobacteriia</taxon>
        <taxon>Flavobacteriales</taxon>
        <taxon>Flavobacteriaceae</taxon>
        <taxon>Winogradskyella</taxon>
    </lineage>
</organism>
<evidence type="ECO:0000256" key="1">
    <source>
        <dbReference type="SAM" id="Phobius"/>
    </source>
</evidence>
<comment type="caution">
    <text evidence="2">The sequence shown here is derived from an EMBL/GenBank/DDBJ whole genome shotgun (WGS) entry which is preliminary data.</text>
</comment>
<keyword evidence="1" id="KW-0472">Membrane</keyword>
<reference evidence="2 3" key="1">
    <citation type="submission" date="2017-05" db="EMBL/GenBank/DDBJ databases">
        <title>The draft genome sequence of Idiomarina salinarum WNB302.</title>
        <authorList>
            <person name="Sun Y."/>
            <person name="Chen B."/>
            <person name="Du Z."/>
        </authorList>
    </citation>
    <scope>NUCLEOTIDE SEQUENCE [LARGE SCALE GENOMIC DNA]</scope>
    <source>
        <strain evidence="2 3">WNB302</strain>
    </source>
</reference>
<proteinExistence type="predicted"/>
<dbReference type="EMBL" id="NGJN01000001">
    <property type="protein sequence ID" value="OZV70730.1"/>
    <property type="molecule type" value="Genomic_DNA"/>
</dbReference>
<dbReference type="Proteomes" id="UP000216840">
    <property type="component" value="Unassembled WGS sequence"/>
</dbReference>
<protein>
    <submittedName>
        <fullName evidence="2">FeoB-associated Cys-rich membrane protein</fullName>
    </submittedName>
</protein>
<evidence type="ECO:0000313" key="3">
    <source>
        <dbReference type="Proteomes" id="UP000216840"/>
    </source>
</evidence>
<accession>A0A265UZK2</accession>
<dbReference type="AlphaFoldDB" id="A0A265UZK2"/>
<keyword evidence="1" id="KW-0812">Transmembrane</keyword>